<keyword evidence="2" id="KW-1185">Reference proteome</keyword>
<evidence type="ECO:0000313" key="2">
    <source>
        <dbReference type="Proteomes" id="UP001412067"/>
    </source>
</evidence>
<accession>A0ABR2LBU6</accession>
<dbReference type="EMBL" id="JBBWWR010000021">
    <property type="protein sequence ID" value="KAK8937582.1"/>
    <property type="molecule type" value="Genomic_DNA"/>
</dbReference>
<comment type="caution">
    <text evidence="1">The sequence shown here is derived from an EMBL/GenBank/DDBJ whole genome shotgun (WGS) entry which is preliminary data.</text>
</comment>
<reference evidence="1 2" key="1">
    <citation type="journal article" date="2022" name="Nat. Plants">
        <title>Genomes of leafy and leafless Platanthera orchids illuminate the evolution of mycoheterotrophy.</title>
        <authorList>
            <person name="Li M.H."/>
            <person name="Liu K.W."/>
            <person name="Li Z."/>
            <person name="Lu H.C."/>
            <person name="Ye Q.L."/>
            <person name="Zhang D."/>
            <person name="Wang J.Y."/>
            <person name="Li Y.F."/>
            <person name="Zhong Z.M."/>
            <person name="Liu X."/>
            <person name="Yu X."/>
            <person name="Liu D.K."/>
            <person name="Tu X.D."/>
            <person name="Liu B."/>
            <person name="Hao Y."/>
            <person name="Liao X.Y."/>
            <person name="Jiang Y.T."/>
            <person name="Sun W.H."/>
            <person name="Chen J."/>
            <person name="Chen Y.Q."/>
            <person name="Ai Y."/>
            <person name="Zhai J.W."/>
            <person name="Wu S.S."/>
            <person name="Zhou Z."/>
            <person name="Hsiao Y.Y."/>
            <person name="Wu W.L."/>
            <person name="Chen Y.Y."/>
            <person name="Lin Y.F."/>
            <person name="Hsu J.L."/>
            <person name="Li C.Y."/>
            <person name="Wang Z.W."/>
            <person name="Zhao X."/>
            <person name="Zhong W.Y."/>
            <person name="Ma X.K."/>
            <person name="Ma L."/>
            <person name="Huang J."/>
            <person name="Chen G.Z."/>
            <person name="Huang M.Z."/>
            <person name="Huang L."/>
            <person name="Peng D.H."/>
            <person name="Luo Y.B."/>
            <person name="Zou S.Q."/>
            <person name="Chen S.P."/>
            <person name="Lan S."/>
            <person name="Tsai W.C."/>
            <person name="Van de Peer Y."/>
            <person name="Liu Z.J."/>
        </authorList>
    </citation>
    <scope>NUCLEOTIDE SEQUENCE [LARGE SCALE GENOMIC DNA]</scope>
    <source>
        <strain evidence="1">Lor288</strain>
    </source>
</reference>
<evidence type="ECO:0000313" key="1">
    <source>
        <dbReference type="EMBL" id="KAK8937582.1"/>
    </source>
</evidence>
<protein>
    <submittedName>
        <fullName evidence="1">Uncharacterized protein</fullName>
    </submittedName>
</protein>
<sequence>MISSSSAPYRFISRRDLIIRVSSALLQRREFSHRSLKTRVYPSEISSPSRHLTKYGSLRSSSSSLQISFCSRHLSHMSSKDSQSAKSVHDFTVKVSGFYFFSFGMEVFLLFTGQ</sequence>
<gene>
    <name evidence="1" type="ORF">KSP40_PGU002521</name>
</gene>
<proteinExistence type="predicted"/>
<organism evidence="1 2">
    <name type="scientific">Platanthera guangdongensis</name>
    <dbReference type="NCBI Taxonomy" id="2320717"/>
    <lineage>
        <taxon>Eukaryota</taxon>
        <taxon>Viridiplantae</taxon>
        <taxon>Streptophyta</taxon>
        <taxon>Embryophyta</taxon>
        <taxon>Tracheophyta</taxon>
        <taxon>Spermatophyta</taxon>
        <taxon>Magnoliopsida</taxon>
        <taxon>Liliopsida</taxon>
        <taxon>Asparagales</taxon>
        <taxon>Orchidaceae</taxon>
        <taxon>Orchidoideae</taxon>
        <taxon>Orchideae</taxon>
        <taxon>Orchidinae</taxon>
        <taxon>Platanthera</taxon>
    </lineage>
</organism>
<dbReference type="Proteomes" id="UP001412067">
    <property type="component" value="Unassembled WGS sequence"/>
</dbReference>
<name>A0ABR2LBU6_9ASPA</name>